<gene>
    <name evidence="2" type="ORF">S12H4_01020</name>
</gene>
<name>X1PWF0_9ZZZZ</name>
<dbReference type="EMBL" id="BARW01000177">
    <property type="protein sequence ID" value="GAI60597.1"/>
    <property type="molecule type" value="Genomic_DNA"/>
</dbReference>
<organism evidence="2">
    <name type="scientific">marine sediment metagenome</name>
    <dbReference type="NCBI Taxonomy" id="412755"/>
    <lineage>
        <taxon>unclassified sequences</taxon>
        <taxon>metagenomes</taxon>
        <taxon>ecological metagenomes</taxon>
    </lineage>
</organism>
<protein>
    <submittedName>
        <fullName evidence="2">Uncharacterized protein</fullName>
    </submittedName>
</protein>
<sequence length="90" mass="10649">MGKQHTAMSNRQAKRRFYQIATKAIEMGLLTIGERDTIRRHATRKRGNWARHLRNLCDYLDWKRDEGNGHCDTKRGSHIRQDATKRNSTR</sequence>
<reference evidence="2" key="1">
    <citation type="journal article" date="2014" name="Front. Microbiol.">
        <title>High frequency of phylogenetically diverse reductive dehalogenase-homologous genes in deep subseafloor sedimentary metagenomes.</title>
        <authorList>
            <person name="Kawai M."/>
            <person name="Futagami T."/>
            <person name="Toyoda A."/>
            <person name="Takaki Y."/>
            <person name="Nishi S."/>
            <person name="Hori S."/>
            <person name="Arai W."/>
            <person name="Tsubouchi T."/>
            <person name="Morono Y."/>
            <person name="Uchiyama I."/>
            <person name="Ito T."/>
            <person name="Fujiyama A."/>
            <person name="Inagaki F."/>
            <person name="Takami H."/>
        </authorList>
    </citation>
    <scope>NUCLEOTIDE SEQUENCE</scope>
    <source>
        <strain evidence="2">Expedition CK06-06</strain>
    </source>
</reference>
<dbReference type="AlphaFoldDB" id="X1PWF0"/>
<proteinExistence type="predicted"/>
<evidence type="ECO:0000256" key="1">
    <source>
        <dbReference type="SAM" id="MobiDB-lite"/>
    </source>
</evidence>
<feature type="region of interest" description="Disordered" evidence="1">
    <location>
        <begin position="65"/>
        <end position="90"/>
    </location>
</feature>
<evidence type="ECO:0000313" key="2">
    <source>
        <dbReference type="EMBL" id="GAI60597.1"/>
    </source>
</evidence>
<comment type="caution">
    <text evidence="2">The sequence shown here is derived from an EMBL/GenBank/DDBJ whole genome shotgun (WGS) entry which is preliminary data.</text>
</comment>
<accession>X1PWF0</accession>